<keyword evidence="1" id="KW-0732">Signal</keyword>
<feature type="chain" id="PRO_5009115813" evidence="1">
    <location>
        <begin position="18"/>
        <end position="81"/>
    </location>
</feature>
<reference evidence="2" key="1">
    <citation type="journal article" date="2017" name="Front. Cell. Infect. Microbiol.">
        <title>The Distinct Transcriptional Response of the Midgut of Amblyomma sculptum and Amblyomma aureolatum Ticks to Rickettsia rickettsii Correlates to Their Differences in Susceptibility to Infection.</title>
        <authorList>
            <person name="Martins L.A."/>
            <person name="Galletti M.F.B.M."/>
            <person name="Ribeiro J.M."/>
            <person name="Fujita A."/>
            <person name="Costa F.B."/>
            <person name="Labruna M.B."/>
            <person name="Daffre S."/>
            <person name="Fogaca A.C."/>
        </authorList>
    </citation>
    <scope>NUCLEOTIDE SEQUENCE</scope>
</reference>
<proteinExistence type="evidence at transcript level"/>
<organism evidence="2">
    <name type="scientific">Amblyomma aureolatum</name>
    <dbReference type="NCBI Taxonomy" id="187763"/>
    <lineage>
        <taxon>Eukaryota</taxon>
        <taxon>Metazoa</taxon>
        <taxon>Ecdysozoa</taxon>
        <taxon>Arthropoda</taxon>
        <taxon>Chelicerata</taxon>
        <taxon>Arachnida</taxon>
        <taxon>Acari</taxon>
        <taxon>Parasitiformes</taxon>
        <taxon>Ixodida</taxon>
        <taxon>Ixodoidea</taxon>
        <taxon>Ixodidae</taxon>
        <taxon>Amblyomminae</taxon>
        <taxon>Amblyomma</taxon>
    </lineage>
</organism>
<evidence type="ECO:0000313" key="2">
    <source>
        <dbReference type="EMBL" id="JAT92762.1"/>
    </source>
</evidence>
<evidence type="ECO:0000256" key="1">
    <source>
        <dbReference type="SAM" id="SignalP"/>
    </source>
</evidence>
<name>A0A1E1X0L1_9ACAR</name>
<accession>A0A1E1X0L1</accession>
<dbReference type="AlphaFoldDB" id="A0A1E1X0L1"/>
<protein>
    <submittedName>
        <fullName evidence="2">Putative secreted protein</fullName>
    </submittedName>
</protein>
<dbReference type="EMBL" id="GFAC01006426">
    <property type="protein sequence ID" value="JAT92762.1"/>
    <property type="molecule type" value="mRNA"/>
</dbReference>
<feature type="non-terminal residue" evidence="2">
    <location>
        <position position="1"/>
    </location>
</feature>
<sequence length="81" mass="9079">SLCVVATCFFSSTVTLRLRVCCACASCRCVLRAVESRLSVCRCHMLFASTVTLRLHVYCAACECTVESRYNEIHGTCEKFR</sequence>
<feature type="signal peptide" evidence="1">
    <location>
        <begin position="1"/>
        <end position="17"/>
    </location>
</feature>